<dbReference type="OrthoDB" id="262529at2759"/>
<evidence type="ECO:0000313" key="9">
    <source>
        <dbReference type="Proteomes" id="UP001061958"/>
    </source>
</evidence>
<feature type="compositionally biased region" description="Basic and acidic residues" evidence="6">
    <location>
        <begin position="203"/>
        <end position="217"/>
    </location>
</feature>
<dbReference type="AlphaFoldDB" id="A0A9C7Q2S8"/>
<name>A0A9C7Q2S8_9RHOD</name>
<dbReference type="Gene3D" id="3.40.50.12650">
    <property type="match status" value="1"/>
</dbReference>
<feature type="region of interest" description="Disordered" evidence="6">
    <location>
        <begin position="1"/>
        <end position="33"/>
    </location>
</feature>
<dbReference type="GO" id="GO:0005634">
    <property type="term" value="C:nucleus"/>
    <property type="evidence" value="ECO:0007669"/>
    <property type="project" value="UniProtKB-SubCell"/>
</dbReference>
<dbReference type="FunFam" id="3.40.50.12650:FF:000001">
    <property type="entry name" value="DNA cross-link repair 1A"/>
    <property type="match status" value="1"/>
</dbReference>
<dbReference type="GO" id="GO:0035312">
    <property type="term" value="F:5'-3' DNA exonuclease activity"/>
    <property type="evidence" value="ECO:0007669"/>
    <property type="project" value="TreeGrafter"/>
</dbReference>
<feature type="region of interest" description="Disordered" evidence="6">
    <location>
        <begin position="195"/>
        <end position="219"/>
    </location>
</feature>
<accession>A0A9C7Q2S8</accession>
<keyword evidence="9" id="KW-1185">Reference proteome</keyword>
<feature type="domain" description="SAM" evidence="7">
    <location>
        <begin position="72"/>
        <end position="122"/>
    </location>
</feature>
<dbReference type="SUPFAM" id="SSF56281">
    <property type="entry name" value="Metallo-hydrolase/oxidoreductase"/>
    <property type="match status" value="1"/>
</dbReference>
<protein>
    <recommendedName>
        <fullName evidence="7">SAM domain-containing protein</fullName>
    </recommendedName>
</protein>
<evidence type="ECO:0000256" key="4">
    <source>
        <dbReference type="ARBA" id="ARBA00023204"/>
    </source>
</evidence>
<reference evidence="8" key="1">
    <citation type="journal article" date="2022" name="Proc. Natl. Acad. Sci. U.S.A.">
        <title>Life cycle and functional genomics of the unicellular red alga Galdieria for elucidating algal and plant evolution and industrial use.</title>
        <authorList>
            <person name="Hirooka S."/>
            <person name="Itabashi T."/>
            <person name="Ichinose T.M."/>
            <person name="Onuma R."/>
            <person name="Fujiwara T."/>
            <person name="Yamashita S."/>
            <person name="Jong L.W."/>
            <person name="Tomita R."/>
            <person name="Iwane A.H."/>
            <person name="Miyagishima S.Y."/>
        </authorList>
    </citation>
    <scope>NUCLEOTIDE SEQUENCE</scope>
    <source>
        <strain evidence="8">NBRC 102759</strain>
    </source>
</reference>
<dbReference type="CDD" id="cd16273">
    <property type="entry name" value="SNM1A-1C-like_MBL-fold"/>
    <property type="match status" value="1"/>
</dbReference>
<evidence type="ECO:0000256" key="1">
    <source>
        <dbReference type="ARBA" id="ARBA00004123"/>
    </source>
</evidence>
<dbReference type="SUPFAM" id="SSF47769">
    <property type="entry name" value="SAM/Pointed domain"/>
    <property type="match status" value="1"/>
</dbReference>
<dbReference type="InterPro" id="IPR001660">
    <property type="entry name" value="SAM"/>
</dbReference>
<evidence type="ECO:0000256" key="3">
    <source>
        <dbReference type="ARBA" id="ARBA00022763"/>
    </source>
</evidence>
<comment type="similarity">
    <text evidence="2">Belongs to the DNA repair metallo-beta-lactamase (DRMBL) family.</text>
</comment>
<keyword evidence="3" id="KW-0227">DNA damage</keyword>
<evidence type="ECO:0000313" key="8">
    <source>
        <dbReference type="EMBL" id="GJQ14779.1"/>
    </source>
</evidence>
<keyword evidence="5" id="KW-0539">Nucleus</keyword>
<dbReference type="EMBL" id="BQMJ01000059">
    <property type="protein sequence ID" value="GJQ14779.1"/>
    <property type="molecule type" value="Genomic_DNA"/>
</dbReference>
<proteinExistence type="inferred from homology"/>
<keyword evidence="4" id="KW-0234">DNA repair</keyword>
<dbReference type="InterPro" id="IPR011084">
    <property type="entry name" value="DRMBL"/>
</dbReference>
<sequence>MSNTERKRSRQVVEWKTPPQLVRKAASHHGSSTQMNLMDVLSSAPTLERNRVNSDHGNPEKVGEDRKFLRAWLNSLQLGHYEDILVSHGIDSLATLSTLDEETLKTVGINTLGARKKLLQNLGDWASPLVSAADSENTCLSFATLHLSTEANIYAGGQSTLSVGECPIGKKQSSGDTTSKDSNAERKLYPIFYPNKNNANKTETAKEQDKKSKEHPFSKKVPGTSFTVDSFKAAGQGDCCQFFLSHFHSDHTVGLTSKFQSGVIFCSPITASLIRSQLGVKEEYIHVLELNQSCYIQDEGKSTRGTTGATVTLLDANHCPGSVMFLFFVWQTKELILHTGDFRYSVELHSRIPKLFGRTCLDYLFLDTTYCDPRYDFPPQREVIEAVVEAVKAESFHPRVLFLFGTYQIGKEKVFLHVAERLNERVYVDKRKYRILSHLSFPEKVRNMLTTESCASRLHVVDMRSVSICGLKQVAKQYSTRYDTFVAFRPTGWSFTGKKMIHSYRNLKPGILTRQLYENCVLYGVPYSEHSSFSELKEFVSICRPKNLIPTVCRNSKEEADRQRKLLWNGYL</sequence>
<comment type="caution">
    <text evidence="8">The sequence shown here is derived from an EMBL/GenBank/DDBJ whole genome shotgun (WGS) entry which is preliminary data.</text>
</comment>
<evidence type="ECO:0000256" key="6">
    <source>
        <dbReference type="SAM" id="MobiDB-lite"/>
    </source>
</evidence>
<dbReference type="PANTHER" id="PTHR23240:SF6">
    <property type="entry name" value="DNA CROSS-LINK REPAIR 1A PROTEIN"/>
    <property type="match status" value="1"/>
</dbReference>
<dbReference type="GO" id="GO:0036297">
    <property type="term" value="P:interstrand cross-link repair"/>
    <property type="evidence" value="ECO:0007669"/>
    <property type="project" value="TreeGrafter"/>
</dbReference>
<gene>
    <name evidence="8" type="ORF">GpartN1_g6570.t1</name>
</gene>
<dbReference type="InterPro" id="IPR036866">
    <property type="entry name" value="RibonucZ/Hydroxyglut_hydro"/>
</dbReference>
<reference evidence="8" key="2">
    <citation type="submission" date="2022-01" db="EMBL/GenBank/DDBJ databases">
        <authorList>
            <person name="Hirooka S."/>
            <person name="Miyagishima S.Y."/>
        </authorList>
    </citation>
    <scope>NUCLEOTIDE SEQUENCE</scope>
    <source>
        <strain evidence="8">NBRC 102759</strain>
    </source>
</reference>
<dbReference type="Proteomes" id="UP001061958">
    <property type="component" value="Unassembled WGS sequence"/>
</dbReference>
<dbReference type="SMART" id="SM00454">
    <property type="entry name" value="SAM"/>
    <property type="match status" value="1"/>
</dbReference>
<evidence type="ECO:0000256" key="5">
    <source>
        <dbReference type="ARBA" id="ARBA00023242"/>
    </source>
</evidence>
<dbReference type="Pfam" id="PF07522">
    <property type="entry name" value="DRMBL"/>
    <property type="match status" value="1"/>
</dbReference>
<evidence type="ECO:0000256" key="2">
    <source>
        <dbReference type="ARBA" id="ARBA00010304"/>
    </source>
</evidence>
<organism evidence="8 9">
    <name type="scientific">Galdieria partita</name>
    <dbReference type="NCBI Taxonomy" id="83374"/>
    <lineage>
        <taxon>Eukaryota</taxon>
        <taxon>Rhodophyta</taxon>
        <taxon>Bangiophyceae</taxon>
        <taxon>Galdieriales</taxon>
        <taxon>Galdieriaceae</taxon>
        <taxon>Galdieria</taxon>
    </lineage>
</organism>
<dbReference type="Gene3D" id="3.60.15.10">
    <property type="entry name" value="Ribonuclease Z/Hydroxyacylglutathione hydrolase-like"/>
    <property type="match status" value="1"/>
</dbReference>
<dbReference type="Gene3D" id="1.10.150.50">
    <property type="entry name" value="Transcription Factor, Ets-1"/>
    <property type="match status" value="1"/>
</dbReference>
<dbReference type="GO" id="GO:0003684">
    <property type="term" value="F:damaged DNA binding"/>
    <property type="evidence" value="ECO:0007669"/>
    <property type="project" value="TreeGrafter"/>
</dbReference>
<dbReference type="GO" id="GO:0006303">
    <property type="term" value="P:double-strand break repair via nonhomologous end joining"/>
    <property type="evidence" value="ECO:0007669"/>
    <property type="project" value="TreeGrafter"/>
</dbReference>
<dbReference type="InterPro" id="IPR013761">
    <property type="entry name" value="SAM/pointed_sf"/>
</dbReference>
<comment type="subcellular location">
    <subcellularLocation>
        <location evidence="1">Nucleus</location>
    </subcellularLocation>
</comment>
<evidence type="ECO:0000259" key="7">
    <source>
        <dbReference type="PROSITE" id="PS50105"/>
    </source>
</evidence>
<dbReference type="PANTHER" id="PTHR23240">
    <property type="entry name" value="DNA CROSS-LINK REPAIR PROTEIN PSO2/SNM1-RELATED"/>
    <property type="match status" value="1"/>
</dbReference>
<dbReference type="Pfam" id="PF07647">
    <property type="entry name" value="SAM_2"/>
    <property type="match status" value="1"/>
</dbReference>
<dbReference type="PROSITE" id="PS50105">
    <property type="entry name" value="SAM_DOMAIN"/>
    <property type="match status" value="1"/>
</dbReference>